<protein>
    <recommendedName>
        <fullName evidence="2">formylmethanofuran dehydrogenase</fullName>
        <ecNumber evidence="2">1.2.7.12</ecNumber>
    </recommendedName>
</protein>
<evidence type="ECO:0000256" key="3">
    <source>
        <dbReference type="ARBA" id="ARBA00048228"/>
    </source>
</evidence>
<evidence type="ECO:0000313" key="6">
    <source>
        <dbReference type="Proteomes" id="UP000737555"/>
    </source>
</evidence>
<dbReference type="SUPFAM" id="SSF69336">
    <property type="entry name" value="Alpha subunit of glutamate synthase, C-terminal domain"/>
    <property type="match status" value="1"/>
</dbReference>
<dbReference type="Proteomes" id="UP000737555">
    <property type="component" value="Unassembled WGS sequence"/>
</dbReference>
<sequence>METVTLTITNQPGLFLEADCISPDAFAGKKREEIVDLPVYIGREVHRLGDFFEVSGQAGATAAETKVVVNGDLSRVKYIGMKMTAGEVVVNGNADMYVGAWMQGGRITVNGNVDAFAGTGMKGGEIVINGNAGNYLGSAYRGDWRGMAGGKIVVKGDAGSDLGTFMNGGEIVVGGNVDVHVGTHAEGGKIIIKGDAKSRLGGQMVEGEIYVFGNIDVMMPGFAYREDVDLEVDGTKGRFALYEGDLGERHRKRKGQMIYGKLYQLVRP</sequence>
<dbReference type="AlphaFoldDB" id="A0A7K4C3I6"/>
<organism evidence="5 6">
    <name type="scientific">Methanoculleus bourgensis</name>
    <dbReference type="NCBI Taxonomy" id="83986"/>
    <lineage>
        <taxon>Archaea</taxon>
        <taxon>Methanobacteriati</taxon>
        <taxon>Methanobacteriota</taxon>
        <taxon>Stenosarchaea group</taxon>
        <taxon>Methanomicrobia</taxon>
        <taxon>Methanomicrobiales</taxon>
        <taxon>Methanomicrobiaceae</taxon>
        <taxon>Methanoculleus</taxon>
    </lineage>
</organism>
<accession>A0A7K4C3I6</accession>
<reference evidence="5" key="1">
    <citation type="submission" date="2020-05" db="EMBL/GenBank/DDBJ databases">
        <title>The first insight into the ecology of ammonia-tolerant syntrophic propionate oxidizing bacteria.</title>
        <authorList>
            <person name="Singh A."/>
            <person name="Schnurer A."/>
            <person name="Westerholm M."/>
        </authorList>
    </citation>
    <scope>NUCLEOTIDE SEQUENCE</scope>
    <source>
        <strain evidence="5">MAG54</strain>
    </source>
</reference>
<comment type="caution">
    <text evidence="5">The sequence shown here is derived from an EMBL/GenBank/DDBJ whole genome shotgun (WGS) entry which is preliminary data.</text>
</comment>
<feature type="domain" description="Glutamate synthase alpha subunit C-terminal" evidence="4">
    <location>
        <begin position="78"/>
        <end position="213"/>
    </location>
</feature>
<dbReference type="GO" id="GO:0018493">
    <property type="term" value="F:formylmethanofuran dehydrogenase activity"/>
    <property type="evidence" value="ECO:0007669"/>
    <property type="project" value="UniProtKB-EC"/>
</dbReference>
<dbReference type="UniPathway" id="UPA00640">
    <property type="reaction ID" value="UER00692"/>
</dbReference>
<proteinExistence type="predicted"/>
<evidence type="ECO:0000313" key="5">
    <source>
        <dbReference type="EMBL" id="NQS77297.1"/>
    </source>
</evidence>
<comment type="catalytic activity">
    <reaction evidence="3">
        <text>N-formylmethanofuran + 2 oxidized [2Fe-2S]-[ferredoxin] + H2O = methanofuran + 2 reduced [2Fe-2S]-[ferredoxin] + CO2 + H(+)</text>
        <dbReference type="Rhea" id="RHEA:19841"/>
        <dbReference type="Rhea" id="RHEA-COMP:10000"/>
        <dbReference type="Rhea" id="RHEA-COMP:10001"/>
        <dbReference type="ChEBI" id="CHEBI:15377"/>
        <dbReference type="ChEBI" id="CHEBI:15378"/>
        <dbReference type="ChEBI" id="CHEBI:16526"/>
        <dbReference type="ChEBI" id="CHEBI:33737"/>
        <dbReference type="ChEBI" id="CHEBI:33738"/>
        <dbReference type="ChEBI" id="CHEBI:57727"/>
        <dbReference type="ChEBI" id="CHEBI:58151"/>
        <dbReference type="EC" id="1.2.7.12"/>
    </reaction>
</comment>
<dbReference type="Gene3D" id="2.160.20.60">
    <property type="entry name" value="Glutamate synthase, alpha subunit, C-terminal domain"/>
    <property type="match status" value="1"/>
</dbReference>
<dbReference type="RefSeq" id="WP_074175725.1">
    <property type="nucleotide sequence ID" value="NZ_BSDU01000001.1"/>
</dbReference>
<dbReference type="EMBL" id="JABMJE010000007">
    <property type="protein sequence ID" value="NQS77297.1"/>
    <property type="molecule type" value="Genomic_DNA"/>
</dbReference>
<dbReference type="NCBIfam" id="TIGR03122">
    <property type="entry name" value="one_C_dehyd_C"/>
    <property type="match status" value="1"/>
</dbReference>
<name>A0A7K4C3I6_9EURY</name>
<evidence type="ECO:0000256" key="1">
    <source>
        <dbReference type="ARBA" id="ARBA00004830"/>
    </source>
</evidence>
<dbReference type="PANTHER" id="PTHR39673:SF5">
    <property type="entry name" value="TUNGSTEN-CONTAINING FORMYLMETHANOFURAN DEHYDROGENASE 2 SUBUNIT C"/>
    <property type="match status" value="1"/>
</dbReference>
<dbReference type="GO" id="GO:0019386">
    <property type="term" value="P:methanogenesis, from carbon dioxide"/>
    <property type="evidence" value="ECO:0007669"/>
    <property type="project" value="UniProtKB-UniPathway"/>
</dbReference>
<dbReference type="GO" id="GO:0046914">
    <property type="term" value="F:transition metal ion binding"/>
    <property type="evidence" value="ECO:0007669"/>
    <property type="project" value="InterPro"/>
</dbReference>
<comment type="pathway">
    <text evidence="1">One-carbon metabolism; methanogenesis from CO(2); 5,10-methenyl-5,6,7,8-tetrahydromethanopterin from CO(2): step 1/3.</text>
</comment>
<dbReference type="InterPro" id="IPR002489">
    <property type="entry name" value="Glu_synth_asu_C"/>
</dbReference>
<evidence type="ECO:0000256" key="2">
    <source>
        <dbReference type="ARBA" id="ARBA00012692"/>
    </source>
</evidence>
<gene>
    <name evidence="5" type="ORF">HQQ74_01040</name>
</gene>
<dbReference type="PANTHER" id="PTHR39673">
    <property type="entry name" value="TUNGSTEN FORMYLMETHANOFURAN DEHYDROGENASE, SUBUNIT C (FWDC)"/>
    <property type="match status" value="1"/>
</dbReference>
<dbReference type="EC" id="1.2.7.12" evidence="2"/>
<dbReference type="Pfam" id="PF01493">
    <property type="entry name" value="GXGXG"/>
    <property type="match status" value="1"/>
</dbReference>
<dbReference type="CDD" id="cd00980">
    <property type="entry name" value="FwdC/FmdC"/>
    <property type="match status" value="1"/>
</dbReference>
<dbReference type="InterPro" id="IPR017550">
    <property type="entry name" value="Formylmethanofuran_DH_suC"/>
</dbReference>
<evidence type="ECO:0000259" key="4">
    <source>
        <dbReference type="Pfam" id="PF01493"/>
    </source>
</evidence>
<dbReference type="InterPro" id="IPR036485">
    <property type="entry name" value="Glu_synth_asu_C_sf"/>
</dbReference>